<dbReference type="AlphaFoldDB" id="A0A0N5DBF4"/>
<evidence type="ECO:0000256" key="2">
    <source>
        <dbReference type="RuleBase" id="RU000411"/>
    </source>
</evidence>
<dbReference type="EMBL" id="UYYF01005144">
    <property type="protein sequence ID" value="VDN08203.1"/>
    <property type="molecule type" value="Genomic_DNA"/>
</dbReference>
<proteinExistence type="inferred from homology"/>
<gene>
    <name evidence="4" type="ORF">TCLT_LOCUS10505</name>
</gene>
<dbReference type="InterPro" id="IPR042185">
    <property type="entry name" value="Serpin_sf_2"/>
</dbReference>
<dbReference type="InterPro" id="IPR000215">
    <property type="entry name" value="Serpin_fam"/>
</dbReference>
<dbReference type="SUPFAM" id="SSF56574">
    <property type="entry name" value="Serpins"/>
    <property type="match status" value="1"/>
</dbReference>
<dbReference type="Gene3D" id="3.30.497.10">
    <property type="entry name" value="Antithrombin, subunit I, domain 2"/>
    <property type="match status" value="1"/>
</dbReference>
<dbReference type="STRING" id="103827.A0A0N5DBF4"/>
<evidence type="ECO:0000256" key="1">
    <source>
        <dbReference type="ARBA" id="ARBA00009500"/>
    </source>
</evidence>
<dbReference type="OrthoDB" id="9518664at2759"/>
<dbReference type="CDD" id="cd00172">
    <property type="entry name" value="serpin"/>
    <property type="match status" value="1"/>
</dbReference>
<feature type="domain" description="Serpin" evidence="3">
    <location>
        <begin position="10"/>
        <end position="261"/>
    </location>
</feature>
<dbReference type="GO" id="GO:0004867">
    <property type="term" value="F:serine-type endopeptidase inhibitor activity"/>
    <property type="evidence" value="ECO:0007669"/>
    <property type="project" value="InterPro"/>
</dbReference>
<evidence type="ECO:0000313" key="4">
    <source>
        <dbReference type="EMBL" id="VDN08203.1"/>
    </source>
</evidence>
<organism evidence="6">
    <name type="scientific">Thelazia callipaeda</name>
    <name type="common">Oriental eyeworm</name>
    <name type="synonym">Parasitic nematode</name>
    <dbReference type="NCBI Taxonomy" id="103827"/>
    <lineage>
        <taxon>Eukaryota</taxon>
        <taxon>Metazoa</taxon>
        <taxon>Ecdysozoa</taxon>
        <taxon>Nematoda</taxon>
        <taxon>Chromadorea</taxon>
        <taxon>Rhabditida</taxon>
        <taxon>Spirurina</taxon>
        <taxon>Spiruromorpha</taxon>
        <taxon>Thelazioidea</taxon>
        <taxon>Thelaziidae</taxon>
        <taxon>Thelazia</taxon>
    </lineage>
</organism>
<dbReference type="InterPro" id="IPR042178">
    <property type="entry name" value="Serpin_sf_1"/>
</dbReference>
<accession>A0A0N5DBF4</accession>
<dbReference type="Gene3D" id="2.30.39.10">
    <property type="entry name" value="Alpha-1-antitrypsin, domain 1"/>
    <property type="match status" value="1"/>
</dbReference>
<keyword evidence="5" id="KW-1185">Reference proteome</keyword>
<dbReference type="PANTHER" id="PTHR11461:SF211">
    <property type="entry name" value="GH10112P-RELATED"/>
    <property type="match status" value="1"/>
</dbReference>
<evidence type="ECO:0000313" key="5">
    <source>
        <dbReference type="Proteomes" id="UP000276776"/>
    </source>
</evidence>
<dbReference type="Proteomes" id="UP000276776">
    <property type="component" value="Unassembled WGS sequence"/>
</dbReference>
<dbReference type="InterPro" id="IPR023796">
    <property type="entry name" value="Serpin_dom"/>
</dbReference>
<dbReference type="InterPro" id="IPR036186">
    <property type="entry name" value="Serpin_sf"/>
</dbReference>
<reference evidence="6" key="1">
    <citation type="submission" date="2017-02" db="UniProtKB">
        <authorList>
            <consortium name="WormBaseParasite"/>
        </authorList>
    </citation>
    <scope>IDENTIFICATION</scope>
</reference>
<dbReference type="WBParaSite" id="TCLT_0001051601-mRNA-1">
    <property type="protein sequence ID" value="TCLT_0001051601-mRNA-1"/>
    <property type="gene ID" value="TCLT_0001051601"/>
</dbReference>
<dbReference type="GO" id="GO:0005615">
    <property type="term" value="C:extracellular space"/>
    <property type="evidence" value="ECO:0007669"/>
    <property type="project" value="InterPro"/>
</dbReference>
<name>A0A0N5DBF4_THECL</name>
<dbReference type="Pfam" id="PF00079">
    <property type="entry name" value="Serpin"/>
    <property type="match status" value="1"/>
</dbReference>
<dbReference type="OMA" id="RRIEINM"/>
<comment type="similarity">
    <text evidence="1 2">Belongs to the serpin family.</text>
</comment>
<sequence>MDVAQANFAVNLLRESVKDSKSTVLSPLSIHMALFMFYYGSLGKTKKEFKELLADGVETESEIVRHMEDLLQDIADSKDKNYTLRLAMRIYVKRRLPVMHGFINTLKDYYGEEVKPLNPRNPEKLAEEINSWVSNVTEQKIKDIVSVDDLRQNLQMLALNALYFKGTWMNQFSSRDTGKKLFYSSEENSREVDMMSLSSYIHHFANNQLRLIKLPYIDGVEMIVILPKKRFNLHSVLQTLSGSDLLRYIQESKPTDVSLNEI</sequence>
<evidence type="ECO:0000259" key="3">
    <source>
        <dbReference type="SMART" id="SM00093"/>
    </source>
</evidence>
<dbReference type="SMART" id="SM00093">
    <property type="entry name" value="SERPIN"/>
    <property type="match status" value="1"/>
</dbReference>
<dbReference type="PANTHER" id="PTHR11461">
    <property type="entry name" value="SERINE PROTEASE INHIBITOR, SERPIN"/>
    <property type="match status" value="1"/>
</dbReference>
<evidence type="ECO:0000313" key="6">
    <source>
        <dbReference type="WBParaSite" id="TCLT_0001051601-mRNA-1"/>
    </source>
</evidence>
<protein>
    <submittedName>
        <fullName evidence="6">SERPIN domain-containing protein</fullName>
    </submittedName>
</protein>
<reference evidence="4 5" key="2">
    <citation type="submission" date="2018-11" db="EMBL/GenBank/DDBJ databases">
        <authorList>
            <consortium name="Pathogen Informatics"/>
        </authorList>
    </citation>
    <scope>NUCLEOTIDE SEQUENCE [LARGE SCALE GENOMIC DNA]</scope>
</reference>